<organism evidence="2 3">
    <name type="scientific">Solirubrobacter deserti</name>
    <dbReference type="NCBI Taxonomy" id="2282478"/>
    <lineage>
        <taxon>Bacteria</taxon>
        <taxon>Bacillati</taxon>
        <taxon>Actinomycetota</taxon>
        <taxon>Thermoleophilia</taxon>
        <taxon>Solirubrobacterales</taxon>
        <taxon>Solirubrobacteraceae</taxon>
        <taxon>Solirubrobacter</taxon>
    </lineage>
</organism>
<evidence type="ECO:0008006" key="4">
    <source>
        <dbReference type="Google" id="ProtNLM"/>
    </source>
</evidence>
<feature type="chain" id="PRO_5045879250" description="Secreted protein" evidence="1">
    <location>
        <begin position="22"/>
        <end position="238"/>
    </location>
</feature>
<evidence type="ECO:0000313" key="3">
    <source>
        <dbReference type="Proteomes" id="UP001147700"/>
    </source>
</evidence>
<evidence type="ECO:0000256" key="1">
    <source>
        <dbReference type="SAM" id="SignalP"/>
    </source>
</evidence>
<reference evidence="2" key="1">
    <citation type="submission" date="2022-10" db="EMBL/GenBank/DDBJ databases">
        <title>The WGS of Solirubrobacter sp. CPCC 204708.</title>
        <authorList>
            <person name="Jiang Z."/>
        </authorList>
    </citation>
    <scope>NUCLEOTIDE SEQUENCE</scope>
    <source>
        <strain evidence="2">CPCC 204708</strain>
    </source>
</reference>
<dbReference type="EMBL" id="JAPCID010000013">
    <property type="protein sequence ID" value="MDA0138083.1"/>
    <property type="molecule type" value="Genomic_DNA"/>
</dbReference>
<comment type="caution">
    <text evidence="2">The sequence shown here is derived from an EMBL/GenBank/DDBJ whole genome shotgun (WGS) entry which is preliminary data.</text>
</comment>
<keyword evidence="1" id="KW-0732">Signal</keyword>
<feature type="signal peptide" evidence="1">
    <location>
        <begin position="1"/>
        <end position="21"/>
    </location>
</feature>
<sequence>MKRLLGLVVALSLLPVGTAAATGGRSDMRIVDNRLFTVVDGPGFVVGLTQFGLYTHIDDRRFGIPSAGYDIVRDEQTLPTTVPAIQCDNGTYTLAAPAAFKRVIRNSAPGPRPAPYPAAFGFPFIFTFVGTLDAEVVNQNGERFRLLMSDLAHEELDPGRSFTSTNPIHAYIVDARGRVRDRASLVGRVSVDLRTGQAKHNIVDEGTCHQTATRFGQPGVTVFGPFFVLPFPTTVIRR</sequence>
<keyword evidence="3" id="KW-1185">Reference proteome</keyword>
<dbReference type="Proteomes" id="UP001147700">
    <property type="component" value="Unassembled WGS sequence"/>
</dbReference>
<dbReference type="RefSeq" id="WP_202954159.1">
    <property type="nucleotide sequence ID" value="NZ_JAPCID010000013.1"/>
</dbReference>
<gene>
    <name evidence="2" type="ORF">OJ962_11270</name>
</gene>
<accession>A0ABT4RHQ7</accession>
<name>A0ABT4RHQ7_9ACTN</name>
<proteinExistence type="predicted"/>
<protein>
    <recommendedName>
        <fullName evidence="4">Secreted protein</fullName>
    </recommendedName>
</protein>
<evidence type="ECO:0000313" key="2">
    <source>
        <dbReference type="EMBL" id="MDA0138083.1"/>
    </source>
</evidence>